<dbReference type="SUPFAM" id="SSF52540">
    <property type="entry name" value="P-loop containing nucleoside triphosphate hydrolases"/>
    <property type="match status" value="1"/>
</dbReference>
<dbReference type="RefSeq" id="WP_176255964.1">
    <property type="nucleotide sequence ID" value="NZ_BAABXL010000001.1"/>
</dbReference>
<feature type="domain" description="ABC transporter" evidence="5">
    <location>
        <begin position="1"/>
        <end position="231"/>
    </location>
</feature>
<name>A0ABQ0B328_9FIRM</name>
<sequence length="247" mass="27426">MEHITIYPGYDKNRRPEAFSPLTLQAGELCAIVGNTGSGKSRLLKDMEQLVDRDSVTGRRIALDNAVLPPARRLELSGRLIAHLSQNMRFVLDLTVEEFLRLHISCRKKDILPELVIAAANTITPEAICSCVSLNRLSGGQSRALMIADIAMICDSPIVLVDEIENAGINKKKALELLTGNQKLVFIVTHDPHTALMAPRRLVMKNGAVASVIRRTDQELLQFHLLDQMYEKQTALQSLLRKGTLLI</sequence>
<dbReference type="SMART" id="SM00382">
    <property type="entry name" value="AAA"/>
    <property type="match status" value="1"/>
</dbReference>
<proteinExistence type="inferred from homology"/>
<dbReference type="InterPro" id="IPR003593">
    <property type="entry name" value="AAA+_ATPase"/>
</dbReference>
<dbReference type="Gene3D" id="3.40.50.300">
    <property type="entry name" value="P-loop containing nucleotide triphosphate hydrolases"/>
    <property type="match status" value="1"/>
</dbReference>
<evidence type="ECO:0000259" key="5">
    <source>
        <dbReference type="PROSITE" id="PS50893"/>
    </source>
</evidence>
<keyword evidence="7" id="KW-1185">Reference proteome</keyword>
<dbReference type="PANTHER" id="PTHR43117:SF4">
    <property type="entry name" value="OSMOPROTECTANT IMPORT ATP-BINDING PROTEIN OSMV"/>
    <property type="match status" value="1"/>
</dbReference>
<dbReference type="PROSITE" id="PS50893">
    <property type="entry name" value="ABC_TRANSPORTER_2"/>
    <property type="match status" value="1"/>
</dbReference>
<evidence type="ECO:0000313" key="6">
    <source>
        <dbReference type="EMBL" id="GAA6270677.1"/>
    </source>
</evidence>
<dbReference type="EMBL" id="BAABXL010000001">
    <property type="protein sequence ID" value="GAA6270677.1"/>
    <property type="molecule type" value="Genomic_DNA"/>
</dbReference>
<dbReference type="PANTHER" id="PTHR43117">
    <property type="entry name" value="OSMOPROTECTANT IMPORT ATP-BINDING PROTEIN OSMV"/>
    <property type="match status" value="1"/>
</dbReference>
<keyword evidence="4 6" id="KW-0067">ATP-binding</keyword>
<comment type="similarity">
    <text evidence="1">Belongs to the ABC transporter superfamily.</text>
</comment>
<evidence type="ECO:0000256" key="1">
    <source>
        <dbReference type="ARBA" id="ARBA00005417"/>
    </source>
</evidence>
<organism evidence="6 7">
    <name type="scientific">Enterocloster alcoholdehydrogenati</name>
    <dbReference type="NCBI Taxonomy" id="2547410"/>
    <lineage>
        <taxon>Bacteria</taxon>
        <taxon>Bacillati</taxon>
        <taxon>Bacillota</taxon>
        <taxon>Clostridia</taxon>
        <taxon>Lachnospirales</taxon>
        <taxon>Lachnospiraceae</taxon>
        <taxon>Enterocloster</taxon>
    </lineage>
</organism>
<evidence type="ECO:0000256" key="3">
    <source>
        <dbReference type="ARBA" id="ARBA00022741"/>
    </source>
</evidence>
<dbReference type="GO" id="GO:0005524">
    <property type="term" value="F:ATP binding"/>
    <property type="evidence" value="ECO:0007669"/>
    <property type="project" value="UniProtKB-KW"/>
</dbReference>
<protein>
    <submittedName>
        <fullName evidence="6">ATP-binding cassette domain-containing protein</fullName>
    </submittedName>
</protein>
<comment type="caution">
    <text evidence="6">The sequence shown here is derived from an EMBL/GenBank/DDBJ whole genome shotgun (WGS) entry which is preliminary data.</text>
</comment>
<dbReference type="InterPro" id="IPR027417">
    <property type="entry name" value="P-loop_NTPase"/>
</dbReference>
<keyword evidence="3" id="KW-0547">Nucleotide-binding</keyword>
<dbReference type="PROSITE" id="PS00211">
    <property type="entry name" value="ABC_TRANSPORTER_1"/>
    <property type="match status" value="1"/>
</dbReference>
<evidence type="ECO:0000256" key="4">
    <source>
        <dbReference type="ARBA" id="ARBA00022840"/>
    </source>
</evidence>
<keyword evidence="2" id="KW-0813">Transport</keyword>
<evidence type="ECO:0000256" key="2">
    <source>
        <dbReference type="ARBA" id="ARBA00022448"/>
    </source>
</evidence>
<dbReference type="Proteomes" id="UP001600894">
    <property type="component" value="Unassembled WGS sequence"/>
</dbReference>
<reference evidence="6 7" key="1">
    <citation type="submission" date="2024-04" db="EMBL/GenBank/DDBJ databases">
        <title>Defined microbial consortia suppress multidrug-resistant proinflammatory Enterobacteriaceae via ecological control.</title>
        <authorList>
            <person name="Furuichi M."/>
            <person name="Kawaguchi T."/>
            <person name="Pust M."/>
            <person name="Yasuma K."/>
            <person name="Plichta D."/>
            <person name="Hasegawa N."/>
            <person name="Ohya T."/>
            <person name="Bhattarai S."/>
            <person name="Sasajima S."/>
            <person name="Aoto Y."/>
            <person name="Tuganbaev T."/>
            <person name="Yaginuma M."/>
            <person name="Ueda M."/>
            <person name="Okahashi N."/>
            <person name="Amafuji K."/>
            <person name="Kiridooshi Y."/>
            <person name="Sugita K."/>
            <person name="Strazar M."/>
            <person name="Skelly A."/>
            <person name="Suda W."/>
            <person name="Hattori M."/>
            <person name="Nakamoto N."/>
            <person name="Caballero S."/>
            <person name="Norman J."/>
            <person name="Olle B."/>
            <person name="Tanoue T."/>
            <person name="Arita M."/>
            <person name="Bucci V."/>
            <person name="Atarashi K."/>
            <person name="Xavier R."/>
            <person name="Honda K."/>
        </authorList>
    </citation>
    <scope>NUCLEOTIDE SEQUENCE [LARGE SCALE GENOMIC DNA]</scope>
    <source>
        <strain evidence="7">f13</strain>
    </source>
</reference>
<accession>A0ABQ0B328</accession>
<evidence type="ECO:0000313" key="7">
    <source>
        <dbReference type="Proteomes" id="UP001600894"/>
    </source>
</evidence>
<dbReference type="Pfam" id="PF00005">
    <property type="entry name" value="ABC_tran"/>
    <property type="match status" value="1"/>
</dbReference>
<dbReference type="InterPro" id="IPR003439">
    <property type="entry name" value="ABC_transporter-like_ATP-bd"/>
</dbReference>
<gene>
    <name evidence="6" type="ORF">F130042H8_37370</name>
</gene>
<dbReference type="InterPro" id="IPR017871">
    <property type="entry name" value="ABC_transporter-like_CS"/>
</dbReference>